<keyword evidence="1" id="KW-0728">SH3 domain</keyword>
<dbReference type="InParanoid" id="L8YA44"/>
<dbReference type="InterPro" id="IPR001452">
    <property type="entry name" value="SH3_domain"/>
</dbReference>
<dbReference type="SMART" id="SM00326">
    <property type="entry name" value="SH3"/>
    <property type="match status" value="1"/>
</dbReference>
<keyword evidence="5" id="KW-1185">Reference proteome</keyword>
<dbReference type="Gene3D" id="2.30.30.40">
    <property type="entry name" value="SH3 Domains"/>
    <property type="match status" value="1"/>
</dbReference>
<protein>
    <submittedName>
        <fullName evidence="4">NADPH oxidase activator 1</fullName>
    </submittedName>
</protein>
<sequence>MCLVTPGPPGPSPIGPGPSDSQLPFVKSHVDQAEEGLLPAQIRRSWVVGSASVDGPCVWDPWYLPPFLHCETLRPCLTPQCCLGLARRGPDGAGGAGSRPSLYQVVACHSYSSQGPEDLDLQQGDMVHILCEGRLGCRPSLAVDQVWLEDHQDGRVGIFPHPRAPWSRPAGLCEEPSSPTGPAETSSGSPTASRV</sequence>
<proteinExistence type="predicted"/>
<dbReference type="EMBL" id="KB362898">
    <property type="protein sequence ID" value="ELV13112.1"/>
    <property type="molecule type" value="Genomic_DNA"/>
</dbReference>
<feature type="compositionally biased region" description="Polar residues" evidence="2">
    <location>
        <begin position="177"/>
        <end position="195"/>
    </location>
</feature>
<feature type="region of interest" description="Disordered" evidence="2">
    <location>
        <begin position="1"/>
        <end position="22"/>
    </location>
</feature>
<feature type="region of interest" description="Disordered" evidence="2">
    <location>
        <begin position="167"/>
        <end position="195"/>
    </location>
</feature>
<dbReference type="InterPro" id="IPR036028">
    <property type="entry name" value="SH3-like_dom_sf"/>
</dbReference>
<reference evidence="5" key="2">
    <citation type="journal article" date="2013" name="Nat. Commun.">
        <title>Genome of the Chinese tree shrew.</title>
        <authorList>
            <person name="Fan Y."/>
            <person name="Huang Z.Y."/>
            <person name="Cao C.C."/>
            <person name="Chen C.S."/>
            <person name="Chen Y.X."/>
            <person name="Fan D.D."/>
            <person name="He J."/>
            <person name="Hou H.L."/>
            <person name="Hu L."/>
            <person name="Hu X.T."/>
            <person name="Jiang X.T."/>
            <person name="Lai R."/>
            <person name="Lang Y.S."/>
            <person name="Liang B."/>
            <person name="Liao S.G."/>
            <person name="Mu D."/>
            <person name="Ma Y.Y."/>
            <person name="Niu Y.Y."/>
            <person name="Sun X.Q."/>
            <person name="Xia J.Q."/>
            <person name="Xiao J."/>
            <person name="Xiong Z.Q."/>
            <person name="Xu L."/>
            <person name="Yang L."/>
            <person name="Zhang Y."/>
            <person name="Zhao W."/>
            <person name="Zhao X.D."/>
            <person name="Zheng Y.T."/>
            <person name="Zhou J.M."/>
            <person name="Zhu Y.B."/>
            <person name="Zhang G.J."/>
            <person name="Wang J."/>
            <person name="Yao Y.G."/>
        </authorList>
    </citation>
    <scope>NUCLEOTIDE SEQUENCE [LARGE SCALE GENOMIC DNA]</scope>
</reference>
<feature type="compositionally biased region" description="Pro residues" evidence="2">
    <location>
        <begin position="1"/>
        <end position="16"/>
    </location>
</feature>
<dbReference type="Proteomes" id="UP000011518">
    <property type="component" value="Unassembled WGS sequence"/>
</dbReference>
<evidence type="ECO:0000259" key="3">
    <source>
        <dbReference type="SMART" id="SM00326"/>
    </source>
</evidence>
<dbReference type="STRING" id="246437.L8YA44"/>
<feature type="domain" description="SH3" evidence="3">
    <location>
        <begin position="103"/>
        <end position="167"/>
    </location>
</feature>
<dbReference type="SUPFAM" id="SSF50044">
    <property type="entry name" value="SH3-domain"/>
    <property type="match status" value="1"/>
</dbReference>
<gene>
    <name evidence="4" type="ORF">TREES_T100011188</name>
</gene>
<organism evidence="4 5">
    <name type="scientific">Tupaia chinensis</name>
    <name type="common">Chinese tree shrew</name>
    <name type="synonym">Tupaia belangeri chinensis</name>
    <dbReference type="NCBI Taxonomy" id="246437"/>
    <lineage>
        <taxon>Eukaryota</taxon>
        <taxon>Metazoa</taxon>
        <taxon>Chordata</taxon>
        <taxon>Craniata</taxon>
        <taxon>Vertebrata</taxon>
        <taxon>Euteleostomi</taxon>
        <taxon>Mammalia</taxon>
        <taxon>Eutheria</taxon>
        <taxon>Euarchontoglires</taxon>
        <taxon>Scandentia</taxon>
        <taxon>Tupaiidae</taxon>
        <taxon>Tupaia</taxon>
    </lineage>
</organism>
<evidence type="ECO:0000256" key="2">
    <source>
        <dbReference type="SAM" id="MobiDB-lite"/>
    </source>
</evidence>
<reference evidence="5" key="1">
    <citation type="submission" date="2012-07" db="EMBL/GenBank/DDBJ databases">
        <title>Genome of the Chinese tree shrew, a rising model animal genetically related to primates.</title>
        <authorList>
            <person name="Zhang G."/>
            <person name="Fan Y."/>
            <person name="Yao Y."/>
            <person name="Huang Z."/>
        </authorList>
    </citation>
    <scope>NUCLEOTIDE SEQUENCE [LARGE SCALE GENOMIC DNA]</scope>
</reference>
<evidence type="ECO:0000313" key="4">
    <source>
        <dbReference type="EMBL" id="ELV13112.1"/>
    </source>
</evidence>
<name>L8YA44_TUPCH</name>
<dbReference type="AlphaFoldDB" id="L8YA44"/>
<evidence type="ECO:0000313" key="5">
    <source>
        <dbReference type="Proteomes" id="UP000011518"/>
    </source>
</evidence>
<accession>L8YA44</accession>
<evidence type="ECO:0000256" key="1">
    <source>
        <dbReference type="ARBA" id="ARBA00022443"/>
    </source>
</evidence>